<name>A0A9P3PSG5_LYOSH</name>
<accession>A0A9P3PSG5</accession>
<protein>
    <submittedName>
        <fullName evidence="1">Uncharacterized protein</fullName>
    </submittedName>
</protein>
<dbReference type="AlphaFoldDB" id="A0A9P3PSG5"/>
<reference evidence="1" key="1">
    <citation type="submission" date="2022-07" db="EMBL/GenBank/DDBJ databases">
        <title>The genome of Lyophyllum shimeji provides insight into the initial evolution of ectomycorrhizal fungal genome.</title>
        <authorList>
            <person name="Kobayashi Y."/>
            <person name="Shibata T."/>
            <person name="Hirakawa H."/>
            <person name="Shigenobu S."/>
            <person name="Nishiyama T."/>
            <person name="Yamada A."/>
            <person name="Hasebe M."/>
            <person name="Kawaguchi M."/>
        </authorList>
    </citation>
    <scope>NUCLEOTIDE SEQUENCE</scope>
    <source>
        <strain evidence="1">AT787</strain>
    </source>
</reference>
<evidence type="ECO:0000313" key="2">
    <source>
        <dbReference type="Proteomes" id="UP001063166"/>
    </source>
</evidence>
<keyword evidence="2" id="KW-1185">Reference proteome</keyword>
<evidence type="ECO:0000313" key="1">
    <source>
        <dbReference type="EMBL" id="GLB41947.1"/>
    </source>
</evidence>
<dbReference type="Proteomes" id="UP001063166">
    <property type="component" value="Unassembled WGS sequence"/>
</dbReference>
<dbReference type="EMBL" id="BRPK01000010">
    <property type="protein sequence ID" value="GLB41947.1"/>
    <property type="molecule type" value="Genomic_DNA"/>
</dbReference>
<organism evidence="1 2">
    <name type="scientific">Lyophyllum shimeji</name>
    <name type="common">Hon-shimeji</name>
    <name type="synonym">Tricholoma shimeji</name>
    <dbReference type="NCBI Taxonomy" id="47721"/>
    <lineage>
        <taxon>Eukaryota</taxon>
        <taxon>Fungi</taxon>
        <taxon>Dikarya</taxon>
        <taxon>Basidiomycota</taxon>
        <taxon>Agaricomycotina</taxon>
        <taxon>Agaricomycetes</taxon>
        <taxon>Agaricomycetidae</taxon>
        <taxon>Agaricales</taxon>
        <taxon>Tricholomatineae</taxon>
        <taxon>Lyophyllaceae</taxon>
        <taxon>Lyophyllum</taxon>
    </lineage>
</organism>
<gene>
    <name evidence="1" type="ORF">LshimejAT787_1005470</name>
</gene>
<comment type="caution">
    <text evidence="1">The sequence shown here is derived from an EMBL/GenBank/DDBJ whole genome shotgun (WGS) entry which is preliminary data.</text>
</comment>
<proteinExistence type="predicted"/>
<sequence length="164" mass="18398">MVNFKWSIYEQDAFLSLDASDVPSEGRCSSSTPLGLVVIMAEYAPTLGNYLCKPPSTVHFLLGALWNNDGNVFLQREQEPYSVLGQVYHAVHQKHTTLIRGDLEHPWHCYVAWAVHTPYLPSGADVGVCSPEVQQSPGLPHVERRRRSVSLQSPSLQHRYLIDS</sequence>